<dbReference type="PRINTS" id="PR00411">
    <property type="entry name" value="PNDRDTASEI"/>
</dbReference>
<proteinExistence type="predicted"/>
<dbReference type="PANTHER" id="PTHR43539:SF68">
    <property type="entry name" value="FLAVIN-BINDING MONOOXYGENASE-LIKE PROTEIN (AFU_ORTHOLOGUE AFUA_4G09220)"/>
    <property type="match status" value="1"/>
</dbReference>
<reference evidence="2 3" key="1">
    <citation type="submission" date="2019-09" db="EMBL/GenBank/DDBJ databases">
        <title>Pimelobacter sp. isolated from Paulinella.</title>
        <authorList>
            <person name="Jeong S.E."/>
        </authorList>
    </citation>
    <scope>NUCLEOTIDE SEQUENCE [LARGE SCALE GENOMIC DNA]</scope>
    <source>
        <strain evidence="2 3">Pch-N</strain>
    </source>
</reference>
<organism evidence="2 3">
    <name type="scientific">Nocardioides simplex</name>
    <name type="common">Arthrobacter simplex</name>
    <dbReference type="NCBI Taxonomy" id="2045"/>
    <lineage>
        <taxon>Bacteria</taxon>
        <taxon>Bacillati</taxon>
        <taxon>Actinomycetota</taxon>
        <taxon>Actinomycetes</taxon>
        <taxon>Propionibacteriales</taxon>
        <taxon>Nocardioidaceae</taxon>
        <taxon>Pimelobacter</taxon>
    </lineage>
</organism>
<dbReference type="InterPro" id="IPR036188">
    <property type="entry name" value="FAD/NAD-bd_sf"/>
</dbReference>
<evidence type="ECO:0000256" key="1">
    <source>
        <dbReference type="ARBA" id="ARBA00023002"/>
    </source>
</evidence>
<protein>
    <submittedName>
        <fullName evidence="2">NAD(P)/FAD-dependent oxidoreductase</fullName>
    </submittedName>
</protein>
<name>A0A7J5DYN2_NOCSI</name>
<sequence>MTQLDDRPVTAADTTEAPDPATAWFAAFEDALTARDVDRAAGLFAATSFWRDLIAFTWNLTTVENPDGVAGLLTSTLDRVDPRGFRLTEPAATADGVTTAWFEFETSVGRGRGLVRIVDEDGPKAWTFLTTLYELTGHEEPRGVRRPMGAEHGATKERVTWLEKRQAEDAALGVDTQPYVLVVGGGQGGIALGARLRQLGVPALVIDKHPRPGDQWRNRYKSLCLHDPVWYDHLPYLKFPDNWPVFAPKDKVGDWLEFYTRVMEVPYWSSTVATDASYDEETGEWTVRLEREGKPLVLKPTHLVMATGMSGKPNIPVVPGADVFQGEQHHSSQHPGPDAYAGKRVVVIGSNNSAFDICGALWETGADVTMVQRSSTHIVKSDTLMDIGLGDLYSERAVEAGMTTEKADLVFASLPYRIMHEFQIPLYDQMRERDKDFYDRMEAAGFDLDWGDDGSGLFMKYLRRGSGYYIDVGAAELVASGDVKLAHGQVDHLTETAVVLEDGAELPADLVVYATGYGSMNGWAADLISQEVADRVGKVWGLGSDTTKDPGPWEGEQRNMWKPTQQENLWFHGGNLHQSRHYSLYLALQLKARHAGIETPVHGLQEVHHLG</sequence>
<dbReference type="InterPro" id="IPR050982">
    <property type="entry name" value="Auxin_biosynth/cation_transpt"/>
</dbReference>
<dbReference type="Gene3D" id="3.50.50.60">
    <property type="entry name" value="FAD/NAD(P)-binding domain"/>
    <property type="match status" value="1"/>
</dbReference>
<dbReference type="SUPFAM" id="SSF51905">
    <property type="entry name" value="FAD/NAD(P)-binding domain"/>
    <property type="match status" value="1"/>
</dbReference>
<dbReference type="Gene3D" id="3.10.450.50">
    <property type="match status" value="1"/>
</dbReference>
<comment type="caution">
    <text evidence="2">The sequence shown here is derived from an EMBL/GenBank/DDBJ whole genome shotgun (WGS) entry which is preliminary data.</text>
</comment>
<dbReference type="RefSeq" id="WP_151578673.1">
    <property type="nucleotide sequence ID" value="NZ_WBVM01000001.1"/>
</dbReference>
<dbReference type="GO" id="GO:0004497">
    <property type="term" value="F:monooxygenase activity"/>
    <property type="evidence" value="ECO:0007669"/>
    <property type="project" value="TreeGrafter"/>
</dbReference>
<keyword evidence="1" id="KW-0560">Oxidoreductase</keyword>
<dbReference type="InterPro" id="IPR032710">
    <property type="entry name" value="NTF2-like_dom_sf"/>
</dbReference>
<dbReference type="Proteomes" id="UP000449906">
    <property type="component" value="Unassembled WGS sequence"/>
</dbReference>
<evidence type="ECO:0000313" key="2">
    <source>
        <dbReference type="EMBL" id="KAB2811146.1"/>
    </source>
</evidence>
<dbReference type="Pfam" id="PF13738">
    <property type="entry name" value="Pyr_redox_3"/>
    <property type="match status" value="1"/>
</dbReference>
<dbReference type="GO" id="GO:0050660">
    <property type="term" value="F:flavin adenine dinucleotide binding"/>
    <property type="evidence" value="ECO:0007669"/>
    <property type="project" value="TreeGrafter"/>
</dbReference>
<gene>
    <name evidence="2" type="ORF">F9L07_04285</name>
</gene>
<dbReference type="EMBL" id="WBVM01000001">
    <property type="protein sequence ID" value="KAB2811146.1"/>
    <property type="molecule type" value="Genomic_DNA"/>
</dbReference>
<accession>A0A7J5DYN2</accession>
<dbReference type="AlphaFoldDB" id="A0A7J5DYN2"/>
<evidence type="ECO:0000313" key="3">
    <source>
        <dbReference type="Proteomes" id="UP000449906"/>
    </source>
</evidence>
<dbReference type="SUPFAM" id="SSF54427">
    <property type="entry name" value="NTF2-like"/>
    <property type="match status" value="1"/>
</dbReference>
<dbReference type="PANTHER" id="PTHR43539">
    <property type="entry name" value="FLAVIN-BINDING MONOOXYGENASE-LIKE PROTEIN (AFU_ORTHOLOGUE AFUA_4G09220)"/>
    <property type="match status" value="1"/>
</dbReference>